<dbReference type="PANTHER" id="PTHR30287:SF1">
    <property type="entry name" value="INNER MEMBRANE PROTEIN"/>
    <property type="match status" value="1"/>
</dbReference>
<name>C5C0M3_BEUC1</name>
<feature type="transmembrane region" description="Helical" evidence="6">
    <location>
        <begin position="830"/>
        <end position="853"/>
    </location>
</feature>
<evidence type="ECO:0000256" key="4">
    <source>
        <dbReference type="ARBA" id="ARBA00022989"/>
    </source>
</evidence>
<feature type="domain" description="ABC3 transporter permease C-terminal" evidence="7">
    <location>
        <begin position="280"/>
        <end position="398"/>
    </location>
</feature>
<evidence type="ECO:0000256" key="3">
    <source>
        <dbReference type="ARBA" id="ARBA00022692"/>
    </source>
</evidence>
<feature type="transmembrane region" description="Helical" evidence="6">
    <location>
        <begin position="416"/>
        <end position="437"/>
    </location>
</feature>
<evidence type="ECO:0000313" key="9">
    <source>
        <dbReference type="Proteomes" id="UP000007962"/>
    </source>
</evidence>
<keyword evidence="5 6" id="KW-0472">Membrane</keyword>
<feature type="transmembrane region" description="Helical" evidence="6">
    <location>
        <begin position="26"/>
        <end position="47"/>
    </location>
</feature>
<dbReference type="AlphaFoldDB" id="C5C0M3"/>
<comment type="subcellular location">
    <subcellularLocation>
        <location evidence="1">Cell membrane</location>
        <topology evidence="1">Multi-pass membrane protein</topology>
    </subcellularLocation>
</comment>
<dbReference type="RefSeq" id="WP_015883659.1">
    <property type="nucleotide sequence ID" value="NC_012669.1"/>
</dbReference>
<dbReference type="HOGENOM" id="CLU_013247_0_0_11"/>
<accession>C5C0M3</accession>
<feature type="transmembrane region" description="Helical" evidence="6">
    <location>
        <begin position="330"/>
        <end position="353"/>
    </location>
</feature>
<dbReference type="Pfam" id="PF02687">
    <property type="entry name" value="FtsX"/>
    <property type="match status" value="2"/>
</dbReference>
<evidence type="ECO:0000259" key="7">
    <source>
        <dbReference type="Pfam" id="PF02687"/>
    </source>
</evidence>
<dbReference type="OrthoDB" id="3405625at2"/>
<keyword evidence="2" id="KW-1003">Cell membrane</keyword>
<dbReference type="GO" id="GO:0005886">
    <property type="term" value="C:plasma membrane"/>
    <property type="evidence" value="ECO:0007669"/>
    <property type="project" value="UniProtKB-SubCell"/>
</dbReference>
<feature type="transmembrane region" description="Helical" evidence="6">
    <location>
        <begin position="373"/>
        <end position="395"/>
    </location>
</feature>
<keyword evidence="3 6" id="KW-0812">Transmembrane</keyword>
<keyword evidence="4 6" id="KW-1133">Transmembrane helix</keyword>
<feature type="transmembrane region" description="Helical" evidence="6">
    <location>
        <begin position="775"/>
        <end position="796"/>
    </location>
</feature>
<feature type="domain" description="ABC3 transporter permease C-terminal" evidence="7">
    <location>
        <begin position="782"/>
        <end position="898"/>
    </location>
</feature>
<evidence type="ECO:0000256" key="1">
    <source>
        <dbReference type="ARBA" id="ARBA00004651"/>
    </source>
</evidence>
<sequence length="910" mass="92928">MGRLIARWGASLRIARRDATRHRGRTALVLAMIALPVLGAVFLATVIRSGAPGPEARASIELGPGAQASIRSGGCVPYLQMPDGGGGGCTGTQVPDLTSEQLADLLPDGLRLVEEQGTMVSVGTADRLAGMQWTQQLDAEALPEIYVVDDGALPTAPGEVALHPRLAHRLDVGVGDAVELTAGETSLDARVVGILRTRNVPMAEALTVEGTFPSAAPSRWLVLGDAPLTWDDVLALNEVGAEVMSRDVILHPPPRSAVPAYETFDVGSPANLGTVGIVAAIAAIGLLEVVLLIGPAFAVGARRSTRQLALLAASGGAPTDMRRVVLASGLVLGLAAGIVGSALGLLGGAALYAVAVATGSGSMPNLVLPWPEAAAAVVLATLLGLAASWVPARGAARSDVTAALAGRRAEARPRRAVPWVGVSIAVLGLVGAVVGAVTTQVVALVVGVVVLEIGLVMAVGGVVTLVGRSAGRLGLAGRIAARDAARQRGRTAPAVAAVLAAIAGATAGAMYFSADRAREEAAWEPQFGIGTVALTSGTPDGSPLTSERVAADLAVLGRHVPLADVANVHTLEMPREDDAAAEYPGHVFASPQIAPEHVCPLFNFALPPTSAEREQYADDPRCDDHPGWSSGGTWTSAGGSGTVVDDGSAAALWGLPGSDDAAAALARGEVLVPDERYVWEDGSAHLTVSTYDYATGVSRDIELEIPAHVVDWHRYALVLPTSAVEARDDIVAVLSGAIAQPVAPPTQAQVDAANADLGEIGVATLDVQEAYSSQVGLILLAVVGVAAIIGLGATWMSVGLAAAESRPDLATLAAVGASPRTRRRVAGAQAGIIAVLGVALGVLTGVLLGWVLVTWQASNVENLYDDRGAWLLVWPWPALAAIALGIPALAVAGAWLTTRSRLPLVRRLAQ</sequence>
<proteinExistence type="predicted"/>
<dbReference type="PANTHER" id="PTHR30287">
    <property type="entry name" value="MEMBRANE COMPONENT OF PREDICTED ABC SUPERFAMILY METABOLITE UPTAKE TRANSPORTER"/>
    <property type="match status" value="1"/>
</dbReference>
<protein>
    <recommendedName>
        <fullName evidence="7">ABC3 transporter permease C-terminal domain-containing protein</fullName>
    </recommendedName>
</protein>
<evidence type="ECO:0000256" key="6">
    <source>
        <dbReference type="SAM" id="Phobius"/>
    </source>
</evidence>
<gene>
    <name evidence="8" type="ordered locus">Bcav_3175</name>
</gene>
<dbReference type="STRING" id="471853.Bcav_3175"/>
<dbReference type="KEGG" id="bcv:Bcav_3175"/>
<dbReference type="InterPro" id="IPR003838">
    <property type="entry name" value="ABC3_permease_C"/>
</dbReference>
<evidence type="ECO:0000313" key="8">
    <source>
        <dbReference type="EMBL" id="ACQ81419.1"/>
    </source>
</evidence>
<feature type="transmembrane region" description="Helical" evidence="6">
    <location>
        <begin position="491"/>
        <end position="512"/>
    </location>
</feature>
<feature type="transmembrane region" description="Helical" evidence="6">
    <location>
        <begin position="873"/>
        <end position="897"/>
    </location>
</feature>
<feature type="transmembrane region" description="Helical" evidence="6">
    <location>
        <begin position="275"/>
        <end position="299"/>
    </location>
</feature>
<dbReference type="eggNOG" id="COG0577">
    <property type="taxonomic scope" value="Bacteria"/>
</dbReference>
<organism evidence="8 9">
    <name type="scientific">Beutenbergia cavernae (strain ATCC BAA-8 / DSM 12333 / CCUG 43141 / JCM 11478 / NBRC 16432 / NCIMB 13614 / HKI 0122)</name>
    <dbReference type="NCBI Taxonomy" id="471853"/>
    <lineage>
        <taxon>Bacteria</taxon>
        <taxon>Bacillati</taxon>
        <taxon>Actinomycetota</taxon>
        <taxon>Actinomycetes</taxon>
        <taxon>Micrococcales</taxon>
        <taxon>Beutenbergiaceae</taxon>
        <taxon>Beutenbergia</taxon>
    </lineage>
</organism>
<keyword evidence="9" id="KW-1185">Reference proteome</keyword>
<evidence type="ECO:0000256" key="5">
    <source>
        <dbReference type="ARBA" id="ARBA00023136"/>
    </source>
</evidence>
<dbReference type="Proteomes" id="UP000007962">
    <property type="component" value="Chromosome"/>
</dbReference>
<dbReference type="EMBL" id="CP001618">
    <property type="protein sequence ID" value="ACQ81419.1"/>
    <property type="molecule type" value="Genomic_DNA"/>
</dbReference>
<feature type="transmembrane region" description="Helical" evidence="6">
    <location>
        <begin position="443"/>
        <end position="470"/>
    </location>
</feature>
<evidence type="ECO:0000256" key="2">
    <source>
        <dbReference type="ARBA" id="ARBA00022475"/>
    </source>
</evidence>
<reference evidence="8 9" key="1">
    <citation type="journal article" date="2009" name="Stand. Genomic Sci.">
        <title>Complete genome sequence of Beutenbergia cavernae type strain (HKI 0122).</title>
        <authorList>
            <person name="Land M."/>
            <person name="Pukall R."/>
            <person name="Abt B."/>
            <person name="Goker M."/>
            <person name="Rohde M."/>
            <person name="Glavina Del Rio T."/>
            <person name="Tice H."/>
            <person name="Copeland A."/>
            <person name="Cheng J.F."/>
            <person name="Lucas S."/>
            <person name="Chen F."/>
            <person name="Nolan M."/>
            <person name="Bruce D."/>
            <person name="Goodwin L."/>
            <person name="Pitluck S."/>
            <person name="Ivanova N."/>
            <person name="Mavromatis K."/>
            <person name="Ovchinnikova G."/>
            <person name="Pati A."/>
            <person name="Chen A."/>
            <person name="Palaniappan K."/>
            <person name="Hauser L."/>
            <person name="Chang Y.J."/>
            <person name="Jefferies C.C."/>
            <person name="Saunders E."/>
            <person name="Brettin T."/>
            <person name="Detter J.C."/>
            <person name="Han C."/>
            <person name="Chain P."/>
            <person name="Bristow J."/>
            <person name="Eisen J.A."/>
            <person name="Markowitz V."/>
            <person name="Hugenholtz P."/>
            <person name="Kyrpides N.C."/>
            <person name="Klenk H.P."/>
            <person name="Lapidus A."/>
        </authorList>
    </citation>
    <scope>NUCLEOTIDE SEQUENCE [LARGE SCALE GENOMIC DNA]</scope>
    <source>
        <strain evidence="9">ATCC BAA-8 / DSM 12333 / NBRC 16432</strain>
    </source>
</reference>
<dbReference type="InterPro" id="IPR038766">
    <property type="entry name" value="Membrane_comp_ABC_pdt"/>
</dbReference>